<protein>
    <submittedName>
        <fullName evidence="1">Uncharacterized protein</fullName>
    </submittedName>
</protein>
<comment type="caution">
    <text evidence="1">The sequence shown here is derived from an EMBL/GenBank/DDBJ whole genome shotgun (WGS) entry which is preliminary data.</text>
</comment>
<dbReference type="RefSeq" id="WP_129132383.1">
    <property type="nucleotide sequence ID" value="NZ_SDHW01000006.1"/>
</dbReference>
<dbReference type="EMBL" id="SDHW01000006">
    <property type="protein sequence ID" value="RXK58580.1"/>
    <property type="molecule type" value="Genomic_DNA"/>
</dbReference>
<name>A0A4V1M777_9BACT</name>
<dbReference type="Pfam" id="PF14462">
    <property type="entry name" value="Prok-E2_E"/>
    <property type="match status" value="1"/>
</dbReference>
<accession>A0A4V1M777</accession>
<proteinExistence type="predicted"/>
<reference evidence="1 2" key="1">
    <citation type="submission" date="2019-01" db="EMBL/GenBank/DDBJ databases">
        <title>Lacibacter sp. strain TTM-7.</title>
        <authorList>
            <person name="Chen W.-M."/>
        </authorList>
    </citation>
    <scope>NUCLEOTIDE SEQUENCE [LARGE SCALE GENOMIC DNA]</scope>
    <source>
        <strain evidence="1 2">TTM-7</strain>
    </source>
</reference>
<keyword evidence="2" id="KW-1185">Reference proteome</keyword>
<organism evidence="1 2">
    <name type="scientific">Lacibacter luteus</name>
    <dbReference type="NCBI Taxonomy" id="2508719"/>
    <lineage>
        <taxon>Bacteria</taxon>
        <taxon>Pseudomonadati</taxon>
        <taxon>Bacteroidota</taxon>
        <taxon>Chitinophagia</taxon>
        <taxon>Chitinophagales</taxon>
        <taxon>Chitinophagaceae</taxon>
        <taxon>Lacibacter</taxon>
    </lineage>
</organism>
<dbReference type="Proteomes" id="UP000290204">
    <property type="component" value="Unassembled WGS sequence"/>
</dbReference>
<dbReference type="InterPro" id="IPR025701">
    <property type="entry name" value="UBQ-conjugat_E2_E"/>
</dbReference>
<dbReference type="AlphaFoldDB" id="A0A4V1M777"/>
<evidence type="ECO:0000313" key="2">
    <source>
        <dbReference type="Proteomes" id="UP000290204"/>
    </source>
</evidence>
<dbReference type="OrthoDB" id="7445930at2"/>
<sequence length="137" mass="15395">MSLLFPEDYEYLASTGLQFVEDEGNRFLVLQNFPVPEGMYVAPGNVPVSQVEVLVIIPSNYNMSGTDMLWTHPAITRADQGPMPNVNGYGGGDNRIFKDKEFCRWSRHYGGTSWKPKVDTIVKILGRIEWALQNPGT</sequence>
<gene>
    <name evidence="1" type="ORF">ESA94_18280</name>
</gene>
<evidence type="ECO:0000313" key="1">
    <source>
        <dbReference type="EMBL" id="RXK58580.1"/>
    </source>
</evidence>